<comment type="caution">
    <text evidence="2">The sequence shown here is derived from an EMBL/GenBank/DDBJ whole genome shotgun (WGS) entry which is preliminary data.</text>
</comment>
<dbReference type="EMBL" id="LQBQ01000001">
    <property type="protein sequence ID" value="KUJ86063.1"/>
    <property type="molecule type" value="Genomic_DNA"/>
</dbReference>
<gene>
    <name evidence="2" type="ORF">AVO45_03620</name>
</gene>
<sequence length="361" mass="38405">MIFFLPVRSTADAVSATVADFRVENGLFFLELQIDAEAFLSGIELGNVTGNADRANADSYKSLRAMPSVQLEPLVRNFFREWKNALAIEAGGRLELSYEGARIPVVGNPEEPRSTVLLMTAELPPNARSVRVTWPQGAGPVVLRQQGVKAPYTGFLRGGETSPPIPLAGGASMAPKDSFQAHIPVGFGRIFPDGKEQILFMLGLFFLSPRTRPLTVQFGVFSLALAGGLAARLLGSIAVPADILASLVAASVTLVALENVFVRRLHLWRLLAVLAFGALHGIALAGDLDGVGLPPAQLVAAMSGVYVGAELALLTVMAAAFAAVGVWFRRKPWYRGRIAIPASVIIAFIGGFWLVQSFAAA</sequence>
<feature type="transmembrane region" description="Helical" evidence="1">
    <location>
        <begin position="267"/>
        <end position="285"/>
    </location>
</feature>
<evidence type="ECO:0000313" key="2">
    <source>
        <dbReference type="EMBL" id="KUJ86063.1"/>
    </source>
</evidence>
<keyword evidence="3" id="KW-1185">Reference proteome</keyword>
<evidence type="ECO:0008006" key="4">
    <source>
        <dbReference type="Google" id="ProtNLM"/>
    </source>
</evidence>
<feature type="transmembrane region" description="Helical" evidence="1">
    <location>
        <begin position="237"/>
        <end position="255"/>
    </location>
</feature>
<organism evidence="2 3">
    <name type="scientific">Ruegeria marisrubri</name>
    <dbReference type="NCBI Taxonomy" id="1685379"/>
    <lineage>
        <taxon>Bacteria</taxon>
        <taxon>Pseudomonadati</taxon>
        <taxon>Pseudomonadota</taxon>
        <taxon>Alphaproteobacteria</taxon>
        <taxon>Rhodobacterales</taxon>
        <taxon>Roseobacteraceae</taxon>
        <taxon>Ruegeria</taxon>
    </lineage>
</organism>
<dbReference type="InterPro" id="IPR032809">
    <property type="entry name" value="Put_HupE_UreJ"/>
</dbReference>
<keyword evidence="1" id="KW-0472">Membrane</keyword>
<reference evidence="3" key="1">
    <citation type="submission" date="2015-12" db="EMBL/GenBank/DDBJ databases">
        <authorList>
            <person name="Zhang G."/>
            <person name="Stingl U."/>
        </authorList>
    </citation>
    <scope>NUCLEOTIDE SEQUENCE [LARGE SCALE GENOMIC DNA]</scope>
    <source>
        <strain evidence="3">ZGT118</strain>
    </source>
</reference>
<name>A0A101CZ65_9RHOB</name>
<accession>A0A101CZ65</accession>
<dbReference type="Proteomes" id="UP000053791">
    <property type="component" value="Unassembled WGS sequence"/>
</dbReference>
<protein>
    <recommendedName>
        <fullName evidence="4">HupE/UreJ family protein</fullName>
    </recommendedName>
</protein>
<feature type="transmembrane region" description="Helical" evidence="1">
    <location>
        <begin position="305"/>
        <end position="328"/>
    </location>
</feature>
<feature type="transmembrane region" description="Helical" evidence="1">
    <location>
        <begin position="340"/>
        <end position="359"/>
    </location>
</feature>
<evidence type="ECO:0000256" key="1">
    <source>
        <dbReference type="SAM" id="Phobius"/>
    </source>
</evidence>
<dbReference type="Pfam" id="PF13795">
    <property type="entry name" value="HupE_UreJ_2"/>
    <property type="match status" value="1"/>
</dbReference>
<keyword evidence="1" id="KW-0812">Transmembrane</keyword>
<evidence type="ECO:0000313" key="3">
    <source>
        <dbReference type="Proteomes" id="UP000053791"/>
    </source>
</evidence>
<proteinExistence type="predicted"/>
<dbReference type="AlphaFoldDB" id="A0A101CZ65"/>
<keyword evidence="1" id="KW-1133">Transmembrane helix</keyword>
<dbReference type="STRING" id="1685379.AVO45_03620"/>